<reference evidence="1" key="1">
    <citation type="journal article" date="2014" name="Front. Microbiol.">
        <title>High frequency of phylogenetically diverse reductive dehalogenase-homologous genes in deep subseafloor sedimentary metagenomes.</title>
        <authorList>
            <person name="Kawai M."/>
            <person name="Futagami T."/>
            <person name="Toyoda A."/>
            <person name="Takaki Y."/>
            <person name="Nishi S."/>
            <person name="Hori S."/>
            <person name="Arai W."/>
            <person name="Tsubouchi T."/>
            <person name="Morono Y."/>
            <person name="Uchiyama I."/>
            <person name="Ito T."/>
            <person name="Fujiyama A."/>
            <person name="Inagaki F."/>
            <person name="Takami H."/>
        </authorList>
    </citation>
    <scope>NUCLEOTIDE SEQUENCE</scope>
    <source>
        <strain evidence="1">Expedition CK06-06</strain>
    </source>
</reference>
<protein>
    <submittedName>
        <fullName evidence="1">Uncharacterized protein</fullName>
    </submittedName>
</protein>
<sequence length="146" mass="16657">VRKILGRHRAGLSLGLVEMGMFRGGFIGGMHFHPGTEIVMNKSPLKIILDSQPYEIVWAYTYHILLHEYIHSLGVIDERQCRAITLNISEKIFREADHPAIILAKNGIGTFIPNLRIVYVPPEQQPDGMPIEYVYGFDRESQSYFS</sequence>
<dbReference type="EMBL" id="BARW01004167">
    <property type="protein sequence ID" value="GAI60495.1"/>
    <property type="molecule type" value="Genomic_DNA"/>
</dbReference>
<feature type="non-terminal residue" evidence="1">
    <location>
        <position position="1"/>
    </location>
</feature>
<dbReference type="AlphaFoldDB" id="X1RBJ0"/>
<organism evidence="1">
    <name type="scientific">marine sediment metagenome</name>
    <dbReference type="NCBI Taxonomy" id="412755"/>
    <lineage>
        <taxon>unclassified sequences</taxon>
        <taxon>metagenomes</taxon>
        <taxon>ecological metagenomes</taxon>
    </lineage>
</organism>
<gene>
    <name evidence="1" type="ORF">S12H4_09985</name>
</gene>
<comment type="caution">
    <text evidence="1">The sequence shown here is derived from an EMBL/GenBank/DDBJ whole genome shotgun (WGS) entry which is preliminary data.</text>
</comment>
<accession>X1RBJ0</accession>
<proteinExistence type="predicted"/>
<evidence type="ECO:0000313" key="1">
    <source>
        <dbReference type="EMBL" id="GAI60495.1"/>
    </source>
</evidence>
<name>X1RBJ0_9ZZZZ</name>